<evidence type="ECO:0000256" key="3">
    <source>
        <dbReference type="ARBA" id="ARBA00023239"/>
    </source>
</evidence>
<dbReference type="PROSITE" id="PS51998">
    <property type="entry name" value="DEK_C"/>
    <property type="match status" value="1"/>
</dbReference>
<evidence type="ECO:0000256" key="4">
    <source>
        <dbReference type="ARBA" id="ARBA00047190"/>
    </source>
</evidence>
<evidence type="ECO:0000313" key="7">
    <source>
        <dbReference type="EMBL" id="KND01289.1"/>
    </source>
</evidence>
<accession>A0A0L0HKD4</accession>
<proteinExistence type="predicted"/>
<dbReference type="Proteomes" id="UP000053201">
    <property type="component" value="Unassembled WGS sequence"/>
</dbReference>
<feature type="compositionally biased region" description="Low complexity" evidence="5">
    <location>
        <begin position="1"/>
        <end position="25"/>
    </location>
</feature>
<feature type="region of interest" description="Disordered" evidence="5">
    <location>
        <begin position="1"/>
        <end position="72"/>
    </location>
</feature>
<dbReference type="PANTHER" id="PTHR42735">
    <property type="match status" value="1"/>
</dbReference>
<keyword evidence="2" id="KW-0663">Pyridoxal phosphate</keyword>
<feature type="region of interest" description="Disordered" evidence="5">
    <location>
        <begin position="960"/>
        <end position="1095"/>
    </location>
</feature>
<dbReference type="RefSeq" id="XP_016609328.1">
    <property type="nucleotide sequence ID" value="XM_016757239.1"/>
</dbReference>
<dbReference type="Gene3D" id="3.40.640.10">
    <property type="entry name" value="Type I PLP-dependent aspartate aminotransferase-like (Major domain)"/>
    <property type="match status" value="1"/>
</dbReference>
<dbReference type="GO" id="GO:0016830">
    <property type="term" value="F:carbon-carbon lyase activity"/>
    <property type="evidence" value="ECO:0007669"/>
    <property type="project" value="InterPro"/>
</dbReference>
<dbReference type="EMBL" id="KQ257454">
    <property type="protein sequence ID" value="KND01289.1"/>
    <property type="molecule type" value="Genomic_DNA"/>
</dbReference>
<feature type="compositionally biased region" description="Polar residues" evidence="5">
    <location>
        <begin position="135"/>
        <end position="144"/>
    </location>
</feature>
<evidence type="ECO:0000259" key="6">
    <source>
        <dbReference type="PROSITE" id="PS51998"/>
    </source>
</evidence>
<dbReference type="InterPro" id="IPR055102">
    <property type="entry name" value="PDXDC1-like_3rd"/>
</dbReference>
<dbReference type="Pfam" id="PF22937">
    <property type="entry name" value="PDXDC1-like_cen2"/>
    <property type="match status" value="1"/>
</dbReference>
<evidence type="ECO:0000256" key="2">
    <source>
        <dbReference type="ARBA" id="ARBA00022898"/>
    </source>
</evidence>
<dbReference type="GO" id="GO:0030170">
    <property type="term" value="F:pyridoxal phosphate binding"/>
    <property type="evidence" value="ECO:0007669"/>
    <property type="project" value="InterPro"/>
</dbReference>
<gene>
    <name evidence="7" type="ORF">SPPG_09084</name>
</gene>
<dbReference type="Pfam" id="PF00282">
    <property type="entry name" value="Pyridoxal_deC"/>
    <property type="match status" value="1"/>
</dbReference>
<reference evidence="7 8" key="1">
    <citation type="submission" date="2009-08" db="EMBL/GenBank/DDBJ databases">
        <title>The Genome Sequence of Spizellomyces punctatus strain DAOM BR117.</title>
        <authorList>
            <consortium name="The Broad Institute Genome Sequencing Platform"/>
            <person name="Russ C."/>
            <person name="Cuomo C."/>
            <person name="Shea T."/>
            <person name="Young S.K."/>
            <person name="Zeng Q."/>
            <person name="Koehrsen M."/>
            <person name="Haas B."/>
            <person name="Borodovsky M."/>
            <person name="Guigo R."/>
            <person name="Alvarado L."/>
            <person name="Berlin A."/>
            <person name="Bochicchio J."/>
            <person name="Borenstein D."/>
            <person name="Chapman S."/>
            <person name="Chen Z."/>
            <person name="Engels R."/>
            <person name="Freedman E."/>
            <person name="Gellesch M."/>
            <person name="Goldberg J."/>
            <person name="Griggs A."/>
            <person name="Gujja S."/>
            <person name="Heiman D."/>
            <person name="Hepburn T."/>
            <person name="Howarth C."/>
            <person name="Jen D."/>
            <person name="Larson L."/>
            <person name="Lewis B."/>
            <person name="Mehta T."/>
            <person name="Park D."/>
            <person name="Pearson M."/>
            <person name="Roberts A."/>
            <person name="Saif S."/>
            <person name="Shenoy N."/>
            <person name="Sisk P."/>
            <person name="Stolte C."/>
            <person name="Sykes S."/>
            <person name="Thomson T."/>
            <person name="Walk T."/>
            <person name="White J."/>
            <person name="Yandava C."/>
            <person name="Burger G."/>
            <person name="Gray M.W."/>
            <person name="Holland P.W.H."/>
            <person name="King N."/>
            <person name="Lang F.B.F."/>
            <person name="Roger A.J."/>
            <person name="Ruiz-Trillo I."/>
            <person name="Lander E."/>
            <person name="Nusbaum C."/>
        </authorList>
    </citation>
    <scope>NUCLEOTIDE SEQUENCE [LARGE SCALE GENOMIC DNA]</scope>
    <source>
        <strain evidence="7 8">DAOM BR117</strain>
    </source>
</reference>
<dbReference type="AlphaFoldDB" id="A0A0L0HKD4"/>
<feature type="compositionally biased region" description="Polar residues" evidence="5">
    <location>
        <begin position="85"/>
        <end position="98"/>
    </location>
</feature>
<feature type="region of interest" description="Disordered" evidence="5">
    <location>
        <begin position="84"/>
        <end position="144"/>
    </location>
</feature>
<dbReference type="VEuPathDB" id="FungiDB:SPPG_09084"/>
<dbReference type="InParanoid" id="A0A0L0HKD4"/>
<comment type="cofactor">
    <cofactor evidence="1">
        <name>pyridoxal 5'-phosphate</name>
        <dbReference type="ChEBI" id="CHEBI:597326"/>
    </cofactor>
</comment>
<dbReference type="SUPFAM" id="SSF53383">
    <property type="entry name" value="PLP-dependent transferases"/>
    <property type="match status" value="1"/>
</dbReference>
<evidence type="ECO:0000313" key="8">
    <source>
        <dbReference type="Proteomes" id="UP000053201"/>
    </source>
</evidence>
<keyword evidence="3" id="KW-0456">Lyase</keyword>
<feature type="compositionally biased region" description="Basic and acidic residues" evidence="5">
    <location>
        <begin position="169"/>
        <end position="189"/>
    </location>
</feature>
<feature type="compositionally biased region" description="Basic and acidic residues" evidence="5">
    <location>
        <begin position="1007"/>
        <end position="1017"/>
    </location>
</feature>
<keyword evidence="8" id="KW-1185">Reference proteome</keyword>
<feature type="compositionally biased region" description="Low complexity" evidence="5">
    <location>
        <begin position="44"/>
        <end position="61"/>
    </location>
</feature>
<sequence>MSDSPPQTAPTEAAEPTAPTDTPHPVVLELHPVGPHERRSFDITTLSQQQSVVVSPTTSEPPSRPPGVRRASLSSVLSWLPRLSTAGQSEENNTSEVSVLSPGTDPVIRTPKFVSPHEPEGYFNGHPLSPRDSESSPVIRSNINSTHPKKRVSVTGILGKGRNEITSPMKEDARSANQRKQEWSKGIHPDHLNVGSNVDTAFMRSLEACQKLFLDLLSSSSDVSKCSPVSAELDHPDPLIIIEKVGEIVRKHCVLSSAGDADMSQQISQPFYAKMLVRQVAAIISVPGLVPVHKRVALEKEIESTVIGWIQTALNLSSTGYVQFTDPNADGFSSVASAIRNALLRCIHRNGKENWLKTPELIGANLPVRVIYHADDINAKAFEVHLLRSWPALGTVLGFSKARLRRVPSVQDGETIDLIALDRMVDEDIQEGKKPCMVIARAGTPVTGQFDSLMGLRAICDKCNMWLHVDGMGLAFLVATNVKTDESQKTTLAHLEFAKKADSFVIDFEGWFGISGLPPLTLFRANRANEVLAENDGALFRTLDETEQKIKHTAQPLRSSMVNGRLILEYVPPAASRPTERKGRETSEMPTPIGFTLPFWIIMKTIDEGRLQRHVLKGQELARVFFNRVTALPFLRGHSQAEAPLHVVLVRFDARAARQTAQDSLADQQNPPIFDDLAESQLGTKYIYAHLQDELRSDLDIDLVSVAGILYIRYRPFSSASAFEIQTRIMPHAAGNIVRDAERIFSAIAFRKAFRDTVEKRRELIFVDEASLAPQVNENGETEPGDDLWFGLGAVRYTPLYIDVTADSVAPEVINNLDGLNVQMADQLSELRPADKSLFQSCRAAKGTLPTALRDGAGSCVRIGLASQPFTLESIRELVNDITKTGMKLERNSDFVARIADVIRKGIEEAERQLQNESAEEQPSILRMLPIVGSVLSWWRPEMPKNRVPVAKTFSIATGFTTIPLGPNSPRGSISLPSRQNSVIHDASRRSSEVDRPVSQLSSVFNDGKDDFEKISPVEEEAQGTVGGTETQEETPAEENDKHDDLHSPAAEEKEHVNNPVPDSSDLANPKHDQKLDRDSYGEANQEPSESQPVVEEIENAVRRLIGEHEGQPDHFNLDQIRASLDTQFGRELTDDAVSSAINKILDERGVTGPTDGQIEAGVREILQEYRNRLGELNNRKVRMILQDRFRRDLRDRTGFIREVIDKVLEERG</sequence>
<feature type="compositionally biased region" description="Basic and acidic residues" evidence="5">
    <location>
        <begin position="986"/>
        <end position="996"/>
    </location>
</feature>
<name>A0A0L0HKD4_SPIPD</name>
<dbReference type="OrthoDB" id="2118611at2759"/>
<dbReference type="eggNOG" id="KOG0630">
    <property type="taxonomic scope" value="Eukaryota"/>
</dbReference>
<dbReference type="GeneID" id="27692209"/>
<evidence type="ECO:0000256" key="5">
    <source>
        <dbReference type="SAM" id="MobiDB-lite"/>
    </source>
</evidence>
<dbReference type="InterPro" id="IPR014876">
    <property type="entry name" value="DEK_C"/>
</dbReference>
<feature type="domain" description="DEK-C" evidence="6">
    <location>
        <begin position="1153"/>
        <end position="1210"/>
    </location>
</feature>
<dbReference type="InterPro" id="IPR002129">
    <property type="entry name" value="PyrdxlP-dep_de-COase"/>
</dbReference>
<feature type="compositionally biased region" description="Basic and acidic residues" evidence="5">
    <location>
        <begin position="1069"/>
        <end position="1081"/>
    </location>
</feature>
<organism evidence="7 8">
    <name type="scientific">Spizellomyces punctatus (strain DAOM BR117)</name>
    <dbReference type="NCBI Taxonomy" id="645134"/>
    <lineage>
        <taxon>Eukaryota</taxon>
        <taxon>Fungi</taxon>
        <taxon>Fungi incertae sedis</taxon>
        <taxon>Chytridiomycota</taxon>
        <taxon>Chytridiomycota incertae sedis</taxon>
        <taxon>Chytridiomycetes</taxon>
        <taxon>Spizellomycetales</taxon>
        <taxon>Spizellomycetaceae</taxon>
        <taxon>Spizellomyces</taxon>
    </lineage>
</organism>
<evidence type="ECO:0000256" key="1">
    <source>
        <dbReference type="ARBA" id="ARBA00001933"/>
    </source>
</evidence>
<dbReference type="InterPro" id="IPR050477">
    <property type="entry name" value="GrpII_AminoAcid_Decarb"/>
</dbReference>
<dbReference type="GO" id="GO:0019752">
    <property type="term" value="P:carboxylic acid metabolic process"/>
    <property type="evidence" value="ECO:0007669"/>
    <property type="project" value="InterPro"/>
</dbReference>
<dbReference type="InterPro" id="IPR015421">
    <property type="entry name" value="PyrdxlP-dep_Trfase_major"/>
</dbReference>
<feature type="compositionally biased region" description="Polar residues" evidence="5">
    <location>
        <begin position="970"/>
        <end position="983"/>
    </location>
</feature>
<dbReference type="SUPFAM" id="SSF109715">
    <property type="entry name" value="DEK C-terminal domain"/>
    <property type="match status" value="1"/>
</dbReference>
<dbReference type="InterPro" id="IPR015424">
    <property type="entry name" value="PyrdxlP-dep_Trfase"/>
</dbReference>
<dbReference type="Pfam" id="PF08766">
    <property type="entry name" value="DEK_C"/>
    <property type="match status" value="1"/>
</dbReference>
<feature type="compositionally biased region" description="Basic and acidic residues" evidence="5">
    <location>
        <begin position="1039"/>
        <end position="1057"/>
    </location>
</feature>
<dbReference type="PANTHER" id="PTHR42735:SF1">
    <property type="entry name" value="PYRIDOXAL-DEPENDENT DECARBOXYLASE DOMAIN-CONTAINING PROTEIN 1-RELATED"/>
    <property type="match status" value="1"/>
</dbReference>
<feature type="region of interest" description="Disordered" evidence="5">
    <location>
        <begin position="162"/>
        <end position="189"/>
    </location>
</feature>
<protein>
    <recommendedName>
        <fullName evidence="4">Pyridoxal-dependent decarboxylase domain-containing protein 1</fullName>
    </recommendedName>
</protein>